<sequence length="275" mass="31365">MSASPTAHGRTAETEFFPFLDLPKDVRLMVYEYLPYLVYRQLPVPGYRIFYADHDPQSNLLSVNKFINEEAGAFLKLHRNGQACVLLGIARAHIELSGHCQKVMCAIGHMLAAAHAYDETYLAKLPAGQHRPADIDFFTRTVPLRGLQSSLNRLYKEVLHGVAPNVRTQEWVDFVRMAVLRFRRNQNLELRNFIHRNTIWKLHLGILVGDFSSLRTLAQRYADKPLSCHMVAVNENEATQRLAQYQLEVAGRAHESLGMGLIWELATKEELKAVE</sequence>
<dbReference type="OrthoDB" id="5314997at2759"/>
<gene>
    <name evidence="1" type="ORF">BDW02DRAFT_599232</name>
</gene>
<dbReference type="EMBL" id="ML975322">
    <property type="protein sequence ID" value="KAF1833244.1"/>
    <property type="molecule type" value="Genomic_DNA"/>
</dbReference>
<proteinExistence type="predicted"/>
<accession>A0A6A5KFG9</accession>
<name>A0A6A5KFG9_9PLEO</name>
<dbReference type="Proteomes" id="UP000800040">
    <property type="component" value="Unassembled WGS sequence"/>
</dbReference>
<reference evidence="1" key="1">
    <citation type="submission" date="2020-01" db="EMBL/GenBank/DDBJ databases">
        <authorList>
            <consortium name="DOE Joint Genome Institute"/>
            <person name="Haridas S."/>
            <person name="Albert R."/>
            <person name="Binder M."/>
            <person name="Bloem J."/>
            <person name="Labutti K."/>
            <person name="Salamov A."/>
            <person name="Andreopoulos B."/>
            <person name="Baker S.E."/>
            <person name="Barry K."/>
            <person name="Bills G."/>
            <person name="Bluhm B.H."/>
            <person name="Cannon C."/>
            <person name="Castanera R."/>
            <person name="Culley D.E."/>
            <person name="Daum C."/>
            <person name="Ezra D."/>
            <person name="Gonzalez J.B."/>
            <person name="Henrissat B."/>
            <person name="Kuo A."/>
            <person name="Liang C."/>
            <person name="Lipzen A."/>
            <person name="Lutzoni F."/>
            <person name="Magnuson J."/>
            <person name="Mondo S."/>
            <person name="Nolan M."/>
            <person name="Ohm R."/>
            <person name="Pangilinan J."/>
            <person name="Park H.-J."/>
            <person name="Ramirez L."/>
            <person name="Alfaro M."/>
            <person name="Sun H."/>
            <person name="Tritt A."/>
            <person name="Yoshinaga Y."/>
            <person name="Zwiers L.-H."/>
            <person name="Turgeon B.G."/>
            <person name="Goodwin S.B."/>
            <person name="Spatafora J.W."/>
            <person name="Crous P.W."/>
            <person name="Grigoriev I.V."/>
        </authorList>
    </citation>
    <scope>NUCLEOTIDE SEQUENCE</scope>
    <source>
        <strain evidence="1">P77</strain>
    </source>
</reference>
<keyword evidence="2" id="KW-1185">Reference proteome</keyword>
<dbReference type="AlphaFoldDB" id="A0A6A5KFG9"/>
<organism evidence="1 2">
    <name type="scientific">Decorospora gaudefroyi</name>
    <dbReference type="NCBI Taxonomy" id="184978"/>
    <lineage>
        <taxon>Eukaryota</taxon>
        <taxon>Fungi</taxon>
        <taxon>Dikarya</taxon>
        <taxon>Ascomycota</taxon>
        <taxon>Pezizomycotina</taxon>
        <taxon>Dothideomycetes</taxon>
        <taxon>Pleosporomycetidae</taxon>
        <taxon>Pleosporales</taxon>
        <taxon>Pleosporineae</taxon>
        <taxon>Pleosporaceae</taxon>
        <taxon>Decorospora</taxon>
    </lineage>
</organism>
<evidence type="ECO:0000313" key="2">
    <source>
        <dbReference type="Proteomes" id="UP000800040"/>
    </source>
</evidence>
<protein>
    <submittedName>
        <fullName evidence="1">Uncharacterized protein</fullName>
    </submittedName>
</protein>
<evidence type="ECO:0000313" key="1">
    <source>
        <dbReference type="EMBL" id="KAF1833244.1"/>
    </source>
</evidence>